<dbReference type="PANTHER" id="PTHR43161">
    <property type="entry name" value="SORBITOL DEHYDROGENASE"/>
    <property type="match status" value="1"/>
</dbReference>
<dbReference type="CDD" id="cd05285">
    <property type="entry name" value="sorbitol_DH"/>
    <property type="match status" value="1"/>
</dbReference>
<dbReference type="EMBL" id="BOMB01000035">
    <property type="protein sequence ID" value="GID14960.1"/>
    <property type="molecule type" value="Genomic_DNA"/>
</dbReference>
<dbReference type="GO" id="GO:0008270">
    <property type="term" value="F:zinc ion binding"/>
    <property type="evidence" value="ECO:0007669"/>
    <property type="project" value="InterPro"/>
</dbReference>
<dbReference type="InterPro" id="IPR011032">
    <property type="entry name" value="GroES-like_sf"/>
</dbReference>
<evidence type="ECO:0000256" key="4">
    <source>
        <dbReference type="ARBA" id="ARBA00022833"/>
    </source>
</evidence>
<dbReference type="InterPro" id="IPR020843">
    <property type="entry name" value="ER"/>
</dbReference>
<evidence type="ECO:0000256" key="6">
    <source>
        <dbReference type="ARBA" id="ARBA00023027"/>
    </source>
</evidence>
<evidence type="ECO:0000256" key="2">
    <source>
        <dbReference type="ARBA" id="ARBA00008072"/>
    </source>
</evidence>
<sequence length="350" mass="36364">MGLPDTMRAAVLHAPGDLRIEERPRPTPAYGEVLVQVAAVGVCGSDTHYFEHGRIGEFVVRAPLVLGHESAGRIVAVGADVPADRIGQRVSVEPGVPCRRCHECRHGRYNLCPDVRFFGTPPIDGAFCEYVTVPADFAHPVPDGVSDEAAGLIEPMSVGIWACRKGSVAPGSRVLVAGAGPIGLVTAQAARVFGAAEVIVTDVSEARLAVAGRFGATGTVLAGTPLAGAENATAGGGFDVFVDCSGAPAAVTAGLRSVRRAGTAVLVGMGADEVPIPVDVVQRRELTLTGTFRYANTWPLAIRLAATGRIDLDGLVTDRYPLDDAAAAMRPKPDGEERIKAVVLPQLRAG</sequence>
<dbReference type="InterPro" id="IPR045306">
    <property type="entry name" value="SDH-like"/>
</dbReference>
<dbReference type="SUPFAM" id="SSF51735">
    <property type="entry name" value="NAD(P)-binding Rossmann-fold domains"/>
    <property type="match status" value="1"/>
</dbReference>
<evidence type="ECO:0000256" key="7">
    <source>
        <dbReference type="RuleBase" id="RU361277"/>
    </source>
</evidence>
<dbReference type="Gene3D" id="3.40.50.720">
    <property type="entry name" value="NAD(P)-binding Rossmann-like Domain"/>
    <property type="match status" value="1"/>
</dbReference>
<protein>
    <submittedName>
        <fullName evidence="9">Sorbitol dehydrogenase</fullName>
    </submittedName>
</protein>
<keyword evidence="10" id="KW-1185">Reference proteome</keyword>
<dbReference type="GO" id="GO:0016616">
    <property type="term" value="F:oxidoreductase activity, acting on the CH-OH group of donors, NAD or NADP as acceptor"/>
    <property type="evidence" value="ECO:0007669"/>
    <property type="project" value="InterPro"/>
</dbReference>
<name>A0A8J3NFJ9_9ACTN</name>
<evidence type="ECO:0000256" key="1">
    <source>
        <dbReference type="ARBA" id="ARBA00001947"/>
    </source>
</evidence>
<reference evidence="9" key="1">
    <citation type="submission" date="2021-01" db="EMBL/GenBank/DDBJ databases">
        <title>Whole genome shotgun sequence of Actinocatenispora rupis NBRC 107355.</title>
        <authorList>
            <person name="Komaki H."/>
            <person name="Tamura T."/>
        </authorList>
    </citation>
    <scope>NUCLEOTIDE SEQUENCE</scope>
    <source>
        <strain evidence="9">NBRC 107355</strain>
    </source>
</reference>
<dbReference type="PROSITE" id="PS00059">
    <property type="entry name" value="ADH_ZINC"/>
    <property type="match status" value="1"/>
</dbReference>
<dbReference type="SUPFAM" id="SSF50129">
    <property type="entry name" value="GroES-like"/>
    <property type="match status" value="1"/>
</dbReference>
<accession>A0A8J3NFJ9</accession>
<dbReference type="InterPro" id="IPR036291">
    <property type="entry name" value="NAD(P)-bd_dom_sf"/>
</dbReference>
<dbReference type="FunFam" id="3.40.50.720:FF:000068">
    <property type="entry name" value="Sorbitol dehydrogenase"/>
    <property type="match status" value="1"/>
</dbReference>
<dbReference type="InterPro" id="IPR013154">
    <property type="entry name" value="ADH-like_N"/>
</dbReference>
<dbReference type="RefSeq" id="WP_203663009.1">
    <property type="nucleotide sequence ID" value="NZ_BAAAZM010000012.1"/>
</dbReference>
<gene>
    <name evidence="9" type="ORF">Aru02nite_58490</name>
</gene>
<dbReference type="Pfam" id="PF00107">
    <property type="entry name" value="ADH_zinc_N"/>
    <property type="match status" value="1"/>
</dbReference>
<dbReference type="Gene3D" id="3.90.180.10">
    <property type="entry name" value="Medium-chain alcohol dehydrogenases, catalytic domain"/>
    <property type="match status" value="1"/>
</dbReference>
<evidence type="ECO:0000256" key="5">
    <source>
        <dbReference type="ARBA" id="ARBA00023002"/>
    </source>
</evidence>
<comment type="caution">
    <text evidence="9">The sequence shown here is derived from an EMBL/GenBank/DDBJ whole genome shotgun (WGS) entry which is preliminary data.</text>
</comment>
<proteinExistence type="inferred from homology"/>
<evidence type="ECO:0000313" key="10">
    <source>
        <dbReference type="Proteomes" id="UP000612808"/>
    </source>
</evidence>
<dbReference type="InterPro" id="IPR002328">
    <property type="entry name" value="ADH_Zn_CS"/>
</dbReference>
<evidence type="ECO:0000259" key="8">
    <source>
        <dbReference type="SMART" id="SM00829"/>
    </source>
</evidence>
<dbReference type="InterPro" id="IPR013149">
    <property type="entry name" value="ADH-like_C"/>
</dbReference>
<dbReference type="PANTHER" id="PTHR43161:SF9">
    <property type="entry name" value="SORBITOL DEHYDROGENASE"/>
    <property type="match status" value="1"/>
</dbReference>
<organism evidence="9 10">
    <name type="scientific">Actinocatenispora rupis</name>
    <dbReference type="NCBI Taxonomy" id="519421"/>
    <lineage>
        <taxon>Bacteria</taxon>
        <taxon>Bacillati</taxon>
        <taxon>Actinomycetota</taxon>
        <taxon>Actinomycetes</taxon>
        <taxon>Micromonosporales</taxon>
        <taxon>Micromonosporaceae</taxon>
        <taxon>Actinocatenispora</taxon>
    </lineage>
</organism>
<keyword evidence="4 7" id="KW-0862">Zinc</keyword>
<comment type="similarity">
    <text evidence="2 7">Belongs to the zinc-containing alcohol dehydrogenase family.</text>
</comment>
<evidence type="ECO:0000313" key="9">
    <source>
        <dbReference type="EMBL" id="GID14960.1"/>
    </source>
</evidence>
<feature type="domain" description="Enoyl reductase (ER)" evidence="8">
    <location>
        <begin position="13"/>
        <end position="343"/>
    </location>
</feature>
<keyword evidence="3 7" id="KW-0479">Metal-binding</keyword>
<keyword evidence="6" id="KW-0520">NAD</keyword>
<dbReference type="Proteomes" id="UP000612808">
    <property type="component" value="Unassembled WGS sequence"/>
</dbReference>
<dbReference type="Pfam" id="PF08240">
    <property type="entry name" value="ADH_N"/>
    <property type="match status" value="1"/>
</dbReference>
<dbReference type="AlphaFoldDB" id="A0A8J3NFJ9"/>
<dbReference type="SMART" id="SM00829">
    <property type="entry name" value="PKS_ER"/>
    <property type="match status" value="1"/>
</dbReference>
<comment type="cofactor">
    <cofactor evidence="1 7">
        <name>Zn(2+)</name>
        <dbReference type="ChEBI" id="CHEBI:29105"/>
    </cofactor>
</comment>
<evidence type="ECO:0000256" key="3">
    <source>
        <dbReference type="ARBA" id="ARBA00022723"/>
    </source>
</evidence>
<keyword evidence="5" id="KW-0560">Oxidoreductase</keyword>